<dbReference type="RefSeq" id="WP_106087381.1">
    <property type="nucleotide sequence ID" value="NZ_PVNL01000004.1"/>
</dbReference>
<dbReference type="Gene3D" id="3.40.50.12780">
    <property type="entry name" value="N-terminal domain of ligase-like"/>
    <property type="match status" value="1"/>
</dbReference>
<keyword evidence="1" id="KW-0436">Ligase</keyword>
<organism evidence="1 2">
    <name type="scientific">Enhygromyxa salina</name>
    <dbReference type="NCBI Taxonomy" id="215803"/>
    <lineage>
        <taxon>Bacteria</taxon>
        <taxon>Pseudomonadati</taxon>
        <taxon>Myxococcota</taxon>
        <taxon>Polyangia</taxon>
        <taxon>Nannocystales</taxon>
        <taxon>Nannocystaceae</taxon>
        <taxon>Enhygromyxa</taxon>
    </lineage>
</organism>
<name>A0A2S9YYA5_9BACT</name>
<dbReference type="InterPro" id="IPR042099">
    <property type="entry name" value="ANL_N_sf"/>
</dbReference>
<dbReference type="PANTHER" id="PTHR36932">
    <property type="entry name" value="CAPSULAR POLYSACCHARIDE BIOSYNTHESIS PROTEIN"/>
    <property type="match status" value="1"/>
</dbReference>
<sequence length="443" mass="49639">MRSFTRRELAVNTAQIAAAFPGFWRRPFAPRAQIRRYQLRRLQALVAHAYANVPLYAELYRGAHVSPRDLQTLEDLRHFPTVSKDDVLAAYPDGALTRGLDLRRCLVSKSSGSSGQVLEVVHQADRVSIQGLAMHRLLAQYAPYRPWHRFVYVYTSEYPARSLFGTYPMILVPTLTPISRLIDRLHTLRPQFLACYPSHLRELADAMGPAGCKRLGLHAISVSSEPSSQRERDQLSQRFGCGVYDEYSSEELTRIAAQCEQGTHHVFEDVVYLELLAPDSERVVGLGEPGEVVGTYLHNFAMPFIRYRQGDTARLEPSRCGCGRTFNQLSELRGRRLDAFVLPSGRVLTSGWLLDATYSFLLDVGAEIAAFRLIQRSAGHVEIVLVPGHGWRPDMAAAVQARFVELVGEPLRVEVRLVAEIARSPAGKHQPIISHLRGRSGTC</sequence>
<comment type="caution">
    <text evidence="1">The sequence shown here is derived from an EMBL/GenBank/DDBJ whole genome shotgun (WGS) entry which is preliminary data.</text>
</comment>
<dbReference type="SUPFAM" id="SSF56801">
    <property type="entry name" value="Acetyl-CoA synthetase-like"/>
    <property type="match status" value="1"/>
</dbReference>
<dbReference type="Proteomes" id="UP000238823">
    <property type="component" value="Unassembled WGS sequence"/>
</dbReference>
<gene>
    <name evidence="1" type="ORF">ENSA7_02840</name>
</gene>
<proteinExistence type="predicted"/>
<accession>A0A2S9YYA5</accession>
<dbReference type="OrthoDB" id="5484550at2"/>
<dbReference type="GO" id="GO:0047475">
    <property type="term" value="F:phenylacetate-CoA ligase activity"/>
    <property type="evidence" value="ECO:0007669"/>
    <property type="project" value="UniProtKB-EC"/>
</dbReference>
<dbReference type="PANTHER" id="PTHR36932:SF1">
    <property type="entry name" value="CAPSULAR POLYSACCHARIDE BIOSYNTHESIS PROTEIN"/>
    <property type="match status" value="1"/>
</dbReference>
<dbReference type="AlphaFoldDB" id="A0A2S9YYA5"/>
<dbReference type="EC" id="6.2.1.30" evidence="1"/>
<evidence type="ECO:0000313" key="1">
    <source>
        <dbReference type="EMBL" id="PRQ10078.1"/>
    </source>
</evidence>
<dbReference type="EMBL" id="PVNL01000004">
    <property type="protein sequence ID" value="PRQ10078.1"/>
    <property type="molecule type" value="Genomic_DNA"/>
</dbReference>
<evidence type="ECO:0000313" key="2">
    <source>
        <dbReference type="Proteomes" id="UP000238823"/>
    </source>
</evidence>
<dbReference type="InterPro" id="IPR053158">
    <property type="entry name" value="CapK_Type1_Caps_Biosynth"/>
</dbReference>
<reference evidence="1 2" key="1">
    <citation type="submission" date="2018-03" db="EMBL/GenBank/DDBJ databases">
        <title>Draft Genome Sequences of the Obligatory Marine Myxobacteria Enhygromyxa salina SWB007.</title>
        <authorList>
            <person name="Poehlein A."/>
            <person name="Moghaddam J.A."/>
            <person name="Harms H."/>
            <person name="Alanjari M."/>
            <person name="Koenig G.M."/>
            <person name="Daniel R."/>
            <person name="Schaeberle T.F."/>
        </authorList>
    </citation>
    <scope>NUCLEOTIDE SEQUENCE [LARGE SCALE GENOMIC DNA]</scope>
    <source>
        <strain evidence="1 2">SWB007</strain>
    </source>
</reference>
<protein>
    <submittedName>
        <fullName evidence="1">Phenylacetate-coenzyme A ligase</fullName>
        <ecNumber evidence="1">6.2.1.30</ecNumber>
    </submittedName>
</protein>